<name>A0ABW0CB32_9FLAO</name>
<dbReference type="PROSITE" id="PS51257">
    <property type="entry name" value="PROKAR_LIPOPROTEIN"/>
    <property type="match status" value="1"/>
</dbReference>
<dbReference type="EMBL" id="JBHSLA010000006">
    <property type="protein sequence ID" value="MFC5196458.1"/>
    <property type="molecule type" value="Genomic_DNA"/>
</dbReference>
<dbReference type="InterPro" id="IPR000184">
    <property type="entry name" value="Bac_surfAg_D15"/>
</dbReference>
<keyword evidence="8" id="KW-1185">Reference proteome</keyword>
<keyword evidence="4" id="KW-0472">Membrane</keyword>
<dbReference type="Gene3D" id="2.40.160.50">
    <property type="entry name" value="membrane protein fhac: a member of the omp85/tpsb transporter family"/>
    <property type="match status" value="1"/>
</dbReference>
<comment type="subcellular location">
    <subcellularLocation>
        <location evidence="1">Membrane</location>
    </subcellularLocation>
</comment>
<keyword evidence="2" id="KW-0812">Transmembrane</keyword>
<evidence type="ECO:0000256" key="5">
    <source>
        <dbReference type="ARBA" id="ARBA00023237"/>
    </source>
</evidence>
<evidence type="ECO:0000256" key="4">
    <source>
        <dbReference type="ARBA" id="ARBA00023136"/>
    </source>
</evidence>
<reference evidence="8" key="1">
    <citation type="journal article" date="2019" name="Int. J. Syst. Evol. Microbiol.">
        <title>The Global Catalogue of Microorganisms (GCM) 10K type strain sequencing project: providing services to taxonomists for standard genome sequencing and annotation.</title>
        <authorList>
            <consortium name="The Broad Institute Genomics Platform"/>
            <consortium name="The Broad Institute Genome Sequencing Center for Infectious Disease"/>
            <person name="Wu L."/>
            <person name="Ma J."/>
        </authorList>
    </citation>
    <scope>NUCLEOTIDE SEQUENCE [LARGE SCALE GENOMIC DNA]</scope>
    <source>
        <strain evidence="8">JCM 17978</strain>
    </source>
</reference>
<evidence type="ECO:0000256" key="3">
    <source>
        <dbReference type="ARBA" id="ARBA00022729"/>
    </source>
</evidence>
<sequence>MRIYSSKIAFYITFALFFVSCNTIKHVEEDQQLLTSNTVTVNDKVNNTETINNLLYQKPNRKLLTIPIRLHIYNLARPNIDSILKANIAKKPNREENLERFLSKKQLDQYIESRKGINTWLKTTGEAPVILNDEKTKRSINRLEAYYFHNGWFTTKATSETTKIDSSRSKVDYYVTTGDPYIVDSLSVKIASPAIDTLYNESKKQSHIQLNKQYKTTTFEQEKDRLTDYFRNHGVYHFSEDYIYFEMDTIDTDKKVKVELQIQDRLIKNDDSSRREPFTIYKIKDVNIYTDYSYQDRNKMQKDSTKFKGYNLFSNDKLRFKPKALTDVVFITPDSTFRDSDRTLSYRHISELRTFKYPNIEYVENPDTTLTANVYLTPLKKFGLEFSAEVSQSNIQTIGLSFNPSVLMRNVFGGAETLQLTAFGSIGASKDGANDDDKFFDINEWGADLKLTVPRLLLPFNTQKLIPKSMSPSTRMSISTSSQTNIGLDKQTLSGTLNYRWKPNFKVTNRFDLFSVQYVKNLNPDNYFNVYSTSYNTLNDIAQDINYIGPNDELGIPNQANEFIQESTGDNPPNGLTSDNIQNINYINERQERLTENNLIIASSYNYVRDNRTSLFDENFSIFRGKIESAGNLLSLASNAFGSPKNANDNYEIFDVAYSQYIKTEFDYIKHWDLGKKQVLALRSFFGIAIPYGNSNSIPFSKSFFAGGTNDNRAWTAYSLGPGSSDSNDEFNEANLKLAFNLEYRFNVFGDFYAAFFADAGNIWNVLDNIEDPQATFTSFQSLEDIALGTGFGLRYDFGFIIFRFDTGFKTYDPSYEMGNRWLNDYNFTNAVYNIGINYPF</sequence>
<dbReference type="InterPro" id="IPR039910">
    <property type="entry name" value="D15-like"/>
</dbReference>
<keyword evidence="5" id="KW-0998">Cell outer membrane</keyword>
<evidence type="ECO:0000256" key="2">
    <source>
        <dbReference type="ARBA" id="ARBA00022692"/>
    </source>
</evidence>
<proteinExistence type="predicted"/>
<evidence type="ECO:0000313" key="7">
    <source>
        <dbReference type="EMBL" id="MFC5196458.1"/>
    </source>
</evidence>
<organism evidence="7 8">
    <name type="scientific">Bizionia hallyeonensis</name>
    <dbReference type="NCBI Taxonomy" id="1123757"/>
    <lineage>
        <taxon>Bacteria</taxon>
        <taxon>Pseudomonadati</taxon>
        <taxon>Bacteroidota</taxon>
        <taxon>Flavobacteriia</taxon>
        <taxon>Flavobacteriales</taxon>
        <taxon>Flavobacteriaceae</taxon>
        <taxon>Bizionia</taxon>
    </lineage>
</organism>
<accession>A0ABW0CB32</accession>
<dbReference type="PANTHER" id="PTHR12815">
    <property type="entry name" value="SORTING AND ASSEMBLY MACHINERY SAMM50 PROTEIN FAMILY MEMBER"/>
    <property type="match status" value="1"/>
</dbReference>
<feature type="domain" description="Bacterial surface antigen (D15)" evidence="6">
    <location>
        <begin position="477"/>
        <end position="815"/>
    </location>
</feature>
<dbReference type="PANTHER" id="PTHR12815:SF47">
    <property type="entry name" value="TRANSLOCATION AND ASSEMBLY MODULE SUBUNIT TAMA"/>
    <property type="match status" value="1"/>
</dbReference>
<dbReference type="Pfam" id="PF01103">
    <property type="entry name" value="Omp85"/>
    <property type="match status" value="1"/>
</dbReference>
<comment type="caution">
    <text evidence="7">The sequence shown here is derived from an EMBL/GenBank/DDBJ whole genome shotgun (WGS) entry which is preliminary data.</text>
</comment>
<keyword evidence="3" id="KW-0732">Signal</keyword>
<evidence type="ECO:0000256" key="1">
    <source>
        <dbReference type="ARBA" id="ARBA00004370"/>
    </source>
</evidence>
<evidence type="ECO:0000259" key="6">
    <source>
        <dbReference type="Pfam" id="PF01103"/>
    </source>
</evidence>
<dbReference type="RefSeq" id="WP_376861907.1">
    <property type="nucleotide sequence ID" value="NZ_JBHSLA010000006.1"/>
</dbReference>
<protein>
    <submittedName>
        <fullName evidence="7">BamA/TamA family outer membrane protein</fullName>
    </submittedName>
</protein>
<evidence type="ECO:0000313" key="8">
    <source>
        <dbReference type="Proteomes" id="UP001596162"/>
    </source>
</evidence>
<dbReference type="Proteomes" id="UP001596162">
    <property type="component" value="Unassembled WGS sequence"/>
</dbReference>
<gene>
    <name evidence="7" type="ORF">ACFPH8_14045</name>
</gene>